<keyword evidence="2" id="KW-1185">Reference proteome</keyword>
<evidence type="ECO:0000313" key="2">
    <source>
        <dbReference type="Proteomes" id="UP000289555"/>
    </source>
</evidence>
<evidence type="ECO:0008006" key="3">
    <source>
        <dbReference type="Google" id="ProtNLM"/>
    </source>
</evidence>
<protein>
    <recommendedName>
        <fullName evidence="3">FMN-binding glutamate synthase family protein</fullName>
    </recommendedName>
</protein>
<dbReference type="EMBL" id="AP019416">
    <property type="protein sequence ID" value="BBI48922.1"/>
    <property type="molecule type" value="Genomic_DNA"/>
</dbReference>
<dbReference type="SUPFAM" id="SSF51395">
    <property type="entry name" value="FMN-linked oxidoreductases"/>
    <property type="match status" value="1"/>
</dbReference>
<dbReference type="Proteomes" id="UP000289555">
    <property type="component" value="Chromosome"/>
</dbReference>
<evidence type="ECO:0000313" key="1">
    <source>
        <dbReference type="EMBL" id="BBI48922.1"/>
    </source>
</evidence>
<proteinExistence type="predicted"/>
<accession>A0ABM7GEF6</accession>
<organism evidence="1 2">
    <name type="scientific">Vreelandella olivaria</name>
    <dbReference type="NCBI Taxonomy" id="390919"/>
    <lineage>
        <taxon>Bacteria</taxon>
        <taxon>Pseudomonadati</taxon>
        <taxon>Pseudomonadota</taxon>
        <taxon>Gammaproteobacteria</taxon>
        <taxon>Oceanospirillales</taxon>
        <taxon>Halomonadaceae</taxon>
        <taxon>Vreelandella</taxon>
    </lineage>
</organism>
<name>A0ABM7GEF6_9GAMM</name>
<gene>
    <name evidence="1" type="ORF">HORIV_13430</name>
</gene>
<reference evidence="2" key="1">
    <citation type="journal article" date="2019" name="Microbiol. Resour. Announc.">
        <title>Complete Genome Sequence of Halomonas olivaria, a Moderately Halophilic Bacterium Isolated from Olive Processing Effluents, Obtained by Nanopore Sequencing.</title>
        <authorList>
            <person name="Nagata S."/>
            <person name="Ii K.M."/>
            <person name="Tsukimi T."/>
            <person name="Miura M.C."/>
            <person name="Galipon J."/>
            <person name="Arakawa K."/>
        </authorList>
    </citation>
    <scope>NUCLEOTIDE SEQUENCE [LARGE SCALE GENOMIC DNA]</scope>
    <source>
        <strain evidence="2">TYRC17</strain>
    </source>
</reference>
<sequence>MIEARGLTRIPLRNAVFVACLILLLISLVGVVFSLAWLWGVVIFGMLAGLGLHDLRQTRRTVSRNYPVLAHFRYVLESIGPEIRQYFIQSDLDERPFSREQRAVVYQRSKNESDKSPLAPCWICISQGMNGSTTRSSPALLKTKTSVFAWAAVIAVNLTWQAY</sequence>